<dbReference type="RefSeq" id="WP_310924234.1">
    <property type="nucleotide sequence ID" value="NZ_JAMQOP010000002.1"/>
</dbReference>
<dbReference type="InterPro" id="IPR013783">
    <property type="entry name" value="Ig-like_fold"/>
</dbReference>
<name>A0ABU2GEZ5_9EURY</name>
<proteinExistence type="predicted"/>
<gene>
    <name evidence="2" type="ORF">NDI76_11550</name>
</gene>
<feature type="compositionally biased region" description="Low complexity" evidence="1">
    <location>
        <begin position="28"/>
        <end position="53"/>
    </location>
</feature>
<evidence type="ECO:0000313" key="2">
    <source>
        <dbReference type="EMBL" id="MDS0299377.1"/>
    </source>
</evidence>
<protein>
    <submittedName>
        <fullName evidence="2">FxLYD domain-containing protein</fullName>
    </submittedName>
</protein>
<comment type="caution">
    <text evidence="2">The sequence shown here is derived from an EMBL/GenBank/DDBJ whole genome shotgun (WGS) entry which is preliminary data.</text>
</comment>
<dbReference type="EMBL" id="JAMQOP010000002">
    <property type="protein sequence ID" value="MDS0299377.1"/>
    <property type="molecule type" value="Genomic_DNA"/>
</dbReference>
<keyword evidence="3" id="KW-1185">Reference proteome</keyword>
<dbReference type="InterPro" id="IPR047676">
    <property type="entry name" value="FxLYD_dom"/>
</dbReference>
<dbReference type="Gene3D" id="2.60.40.10">
    <property type="entry name" value="Immunoglobulins"/>
    <property type="match status" value="1"/>
</dbReference>
<feature type="compositionally biased region" description="Low complexity" evidence="1">
    <location>
        <begin position="338"/>
        <end position="349"/>
    </location>
</feature>
<evidence type="ECO:0000256" key="1">
    <source>
        <dbReference type="SAM" id="MobiDB-lite"/>
    </source>
</evidence>
<dbReference type="NCBIfam" id="NF038353">
    <property type="entry name" value="FxLYD_dom"/>
    <property type="match status" value="2"/>
</dbReference>
<feature type="region of interest" description="Disordered" evidence="1">
    <location>
        <begin position="20"/>
        <end position="53"/>
    </location>
</feature>
<dbReference type="Proteomes" id="UP001257060">
    <property type="component" value="Unassembled WGS sequence"/>
</dbReference>
<feature type="region of interest" description="Disordered" evidence="1">
    <location>
        <begin position="327"/>
        <end position="349"/>
    </location>
</feature>
<sequence>MRRRSYLALTVGIISISGCAGGTNNSDGATEGNENTETTQEESTSTQASEGGSASFEVIGVDAPDQVQAGEEHNFTVRIRNTGDQAGTFETTVELSTADATRWEEIGSFQIEDVAPGETGKFTSDDVSFDQAYQLQFRLVDYDTEWSYDVVVPQPDITIGETSLVEVDTGYETRPMAGVLVTNDGESPTKRLPVTVDWLNDAGEYLASSEGYVQTLGVGETWSARIDPSIDVDDYSVIDDFEVSVGNVALATTLDPDGVTLSGVELRSSESQVLVRGQVQNQRDGSLDYVEVVAKVYNPAGEVIGWERTNETDIGAGNVVRFELEPDTKGRDGDVETSEVVVSDSTLSL</sequence>
<evidence type="ECO:0000313" key="3">
    <source>
        <dbReference type="Proteomes" id="UP001257060"/>
    </source>
</evidence>
<reference evidence="2 3" key="1">
    <citation type="submission" date="2022-06" db="EMBL/GenBank/DDBJ databases">
        <title>Halogeometricum sp. a new haloarchaeum isolate from saline soil.</title>
        <authorList>
            <person name="Strakova D."/>
            <person name="Galisteo C."/>
            <person name="Sanchez-Porro C."/>
            <person name="Ventosa A."/>
        </authorList>
    </citation>
    <scope>NUCLEOTIDE SEQUENCE [LARGE SCALE GENOMIC DNA]</scope>
    <source>
        <strain evidence="2 3">S1BR25-6</strain>
    </source>
</reference>
<accession>A0ABU2GEZ5</accession>
<organism evidence="2 3">
    <name type="scientific">Halogeometricum salsisoli</name>
    <dbReference type="NCBI Taxonomy" id="2950536"/>
    <lineage>
        <taxon>Archaea</taxon>
        <taxon>Methanobacteriati</taxon>
        <taxon>Methanobacteriota</taxon>
        <taxon>Stenosarchaea group</taxon>
        <taxon>Halobacteria</taxon>
        <taxon>Halobacteriales</taxon>
        <taxon>Haloferacaceae</taxon>
        <taxon>Halogeometricum</taxon>
    </lineage>
</organism>
<dbReference type="PROSITE" id="PS51257">
    <property type="entry name" value="PROKAR_LIPOPROTEIN"/>
    <property type="match status" value="1"/>
</dbReference>